<keyword evidence="4" id="KW-0813">Transport</keyword>
<evidence type="ECO:0000256" key="4">
    <source>
        <dbReference type="ARBA" id="ARBA00022448"/>
    </source>
</evidence>
<feature type="compositionally biased region" description="Polar residues" evidence="13">
    <location>
        <begin position="376"/>
        <end position="388"/>
    </location>
</feature>
<dbReference type="SMART" id="SM01044">
    <property type="entry name" value="Btz"/>
    <property type="match status" value="1"/>
</dbReference>
<evidence type="ECO:0000256" key="5">
    <source>
        <dbReference type="ARBA" id="ARBA00022490"/>
    </source>
</evidence>
<feature type="compositionally biased region" description="Acidic residues" evidence="13">
    <location>
        <begin position="67"/>
        <end position="83"/>
    </location>
</feature>
<feature type="compositionally biased region" description="Basic and acidic residues" evidence="13">
    <location>
        <begin position="145"/>
        <end position="174"/>
    </location>
</feature>
<evidence type="ECO:0000256" key="6">
    <source>
        <dbReference type="ARBA" id="ARBA00022664"/>
    </source>
</evidence>
<keyword evidence="7" id="KW-0509">mRNA transport</keyword>
<reference evidence="15" key="1">
    <citation type="journal article" date="2014" name="Nat. Commun.">
        <title>The emerging biofuel crop Camelina sativa retains a highly undifferentiated hexaploid genome structure.</title>
        <authorList>
            <person name="Kagale S."/>
            <person name="Koh C."/>
            <person name="Nixon J."/>
            <person name="Bollina V."/>
            <person name="Clarke W.E."/>
            <person name="Tuteja R."/>
            <person name="Spillane C."/>
            <person name="Robinson S.J."/>
            <person name="Links M.G."/>
            <person name="Clarke C."/>
            <person name="Higgins E.E."/>
            <person name="Huebert T."/>
            <person name="Sharpe A.G."/>
            <person name="Parkin I.A."/>
        </authorList>
    </citation>
    <scope>NUCLEOTIDE SEQUENCE [LARGE SCALE GENOMIC DNA]</scope>
    <source>
        <strain evidence="15">cv. DH55</strain>
    </source>
</reference>
<gene>
    <name evidence="16" type="primary">LOC104740215</name>
</gene>
<evidence type="ECO:0000256" key="11">
    <source>
        <dbReference type="ARBA" id="ARBA00023187"/>
    </source>
</evidence>
<name>A0ABM0VP09_CAMSA</name>
<reference evidence="16" key="2">
    <citation type="submission" date="2025-08" db="UniProtKB">
        <authorList>
            <consortium name="RefSeq"/>
        </authorList>
    </citation>
    <scope>IDENTIFICATION</scope>
    <source>
        <tissue evidence="16">Leaf</tissue>
    </source>
</reference>
<dbReference type="InterPro" id="IPR018545">
    <property type="entry name" value="Btz_dom"/>
</dbReference>
<evidence type="ECO:0000256" key="8">
    <source>
        <dbReference type="ARBA" id="ARBA00022845"/>
    </source>
</evidence>
<dbReference type="Pfam" id="PF09405">
    <property type="entry name" value="Btz"/>
    <property type="match status" value="1"/>
</dbReference>
<dbReference type="RefSeq" id="XP_010459051.1">
    <property type="nucleotide sequence ID" value="XM_010460749.1"/>
</dbReference>
<keyword evidence="11" id="KW-0508">mRNA splicing</keyword>
<keyword evidence="12" id="KW-0539">Nucleus</keyword>
<feature type="compositionally biased region" description="Polar residues" evidence="13">
    <location>
        <begin position="579"/>
        <end position="591"/>
    </location>
</feature>
<feature type="compositionally biased region" description="Basic and acidic residues" evidence="13">
    <location>
        <begin position="89"/>
        <end position="100"/>
    </location>
</feature>
<protein>
    <submittedName>
        <fullName evidence="16">Uncharacterized protein LOC104740215 isoform X1</fullName>
    </submittedName>
</protein>
<feature type="compositionally biased region" description="Polar residues" evidence="13">
    <location>
        <begin position="230"/>
        <end position="251"/>
    </location>
</feature>
<proteinExistence type="inferred from homology"/>
<evidence type="ECO:0000256" key="1">
    <source>
        <dbReference type="ARBA" id="ARBA00004123"/>
    </source>
</evidence>
<feature type="compositionally biased region" description="Acidic residues" evidence="13">
    <location>
        <begin position="7"/>
        <end position="16"/>
    </location>
</feature>
<feature type="region of interest" description="Disordered" evidence="13">
    <location>
        <begin position="349"/>
        <end position="404"/>
    </location>
</feature>
<dbReference type="PANTHER" id="PTHR46837:SF6">
    <property type="entry name" value="CASC3_BARENTSZ EIF4AIII BINDING PROTEIN"/>
    <property type="match status" value="1"/>
</dbReference>
<evidence type="ECO:0000256" key="3">
    <source>
        <dbReference type="ARBA" id="ARBA00009548"/>
    </source>
</evidence>
<feature type="compositionally biased region" description="Basic residues" evidence="13">
    <location>
        <begin position="175"/>
        <end position="187"/>
    </location>
</feature>
<evidence type="ECO:0000256" key="13">
    <source>
        <dbReference type="SAM" id="MobiDB-lite"/>
    </source>
</evidence>
<feature type="region of interest" description="Disordered" evidence="13">
    <location>
        <begin position="1"/>
        <end position="281"/>
    </location>
</feature>
<feature type="compositionally biased region" description="Basic and acidic residues" evidence="13">
    <location>
        <begin position="252"/>
        <end position="263"/>
    </location>
</feature>
<sequence>MATAEGGEPEYESDPEELNRSLARRRREASDDDSDVADDRDVVNNQRAEIDSDISDEQIGAVKYDNEADGEDSLDEEEEEDGEGVAVDNDERSSVVKEAGDLVGEDEEKEKQHAAVPTGGAFYMHDNRFQDLSARGNRRTRGGRRPWESGEERKWGHDKFEEMNTRDKNYDQRTSRGRFRGRGRGRGRGQERGNARGSSSNASTSNGQQIYLPKAVTQGRGARKFETPLTKGNQAHSEQSKQFRNSNGSQNSHEKLSNLDSKRSPAAPAKTGNEGANARKNVAVSSLKNVAVSSLSSASPPFYPSVPSGNSVHGIQVGMEGLHMNESAAPSGKKYRNTKAAFSPVWTAKASQSTGQGKGAPVTENVFYPKAHSQGDRYSSPLQLNGDSKGTGGQSYIKPSGQGYDQDSAVIRSLSSSPQKTSSLRNQFPHGEIESASETGASIGKGKGTLRPSGGSGSFMYNGSQMMGRAESLPSADNSTFPTFLPFMQLGGQHGGVPAFGMAYPGYVQSEDGVRNPEMTWMPILDGPGALGASFSPPYVANQAHKLALSSSLGSSSRENSTNNLIDLENPMERPEVTESGSRQQSNNPSKQPRRYSEMSFSK</sequence>
<feature type="region of interest" description="Disordered" evidence="13">
    <location>
        <begin position="551"/>
        <end position="603"/>
    </location>
</feature>
<feature type="domain" description="Btz" evidence="14">
    <location>
        <begin position="74"/>
        <end position="185"/>
    </location>
</feature>
<comment type="subcellular location">
    <subcellularLocation>
        <location evidence="2">Cytoplasm</location>
    </subcellularLocation>
    <subcellularLocation>
        <location evidence="1">Nucleus</location>
    </subcellularLocation>
</comment>
<organism evidence="15 16">
    <name type="scientific">Camelina sativa</name>
    <name type="common">False flax</name>
    <name type="synonym">Myagrum sativum</name>
    <dbReference type="NCBI Taxonomy" id="90675"/>
    <lineage>
        <taxon>Eukaryota</taxon>
        <taxon>Viridiplantae</taxon>
        <taxon>Streptophyta</taxon>
        <taxon>Embryophyta</taxon>
        <taxon>Tracheophyta</taxon>
        <taxon>Spermatophyta</taxon>
        <taxon>Magnoliopsida</taxon>
        <taxon>eudicotyledons</taxon>
        <taxon>Gunneridae</taxon>
        <taxon>Pentapetalae</taxon>
        <taxon>rosids</taxon>
        <taxon>malvids</taxon>
        <taxon>Brassicales</taxon>
        <taxon>Brassicaceae</taxon>
        <taxon>Camelineae</taxon>
        <taxon>Camelina</taxon>
    </lineage>
</organism>
<dbReference type="Proteomes" id="UP000694864">
    <property type="component" value="Chromosome 14"/>
</dbReference>
<evidence type="ECO:0000313" key="16">
    <source>
        <dbReference type="RefSeq" id="XP_010459051.1"/>
    </source>
</evidence>
<evidence type="ECO:0000313" key="15">
    <source>
        <dbReference type="Proteomes" id="UP000694864"/>
    </source>
</evidence>
<feature type="compositionally biased region" description="Polar residues" evidence="13">
    <location>
        <begin position="198"/>
        <end position="209"/>
    </location>
</feature>
<dbReference type="InterPro" id="IPR044796">
    <property type="entry name" value="MLN51_plant"/>
</dbReference>
<evidence type="ECO:0000256" key="9">
    <source>
        <dbReference type="ARBA" id="ARBA00022884"/>
    </source>
</evidence>
<accession>A0ABM0VP09</accession>
<keyword evidence="8" id="KW-0810">Translation regulation</keyword>
<evidence type="ECO:0000256" key="2">
    <source>
        <dbReference type="ARBA" id="ARBA00004496"/>
    </source>
</evidence>
<keyword evidence="6" id="KW-0507">mRNA processing</keyword>
<dbReference type="PANTHER" id="PTHR46837">
    <property type="entry name" value="PROTEIN MLN51 HOMOLOG"/>
    <property type="match status" value="1"/>
</dbReference>
<dbReference type="GeneID" id="104740215"/>
<keyword evidence="10" id="KW-0866">Nonsense-mediated mRNA decay</keyword>
<feature type="region of interest" description="Disordered" evidence="13">
    <location>
        <begin position="434"/>
        <end position="463"/>
    </location>
</feature>
<evidence type="ECO:0000256" key="10">
    <source>
        <dbReference type="ARBA" id="ARBA00023161"/>
    </source>
</evidence>
<comment type="similarity">
    <text evidence="3">Belongs to the CASC3 family.</text>
</comment>
<keyword evidence="5" id="KW-0963">Cytoplasm</keyword>
<evidence type="ECO:0000256" key="12">
    <source>
        <dbReference type="ARBA" id="ARBA00023242"/>
    </source>
</evidence>
<evidence type="ECO:0000259" key="14">
    <source>
        <dbReference type="SMART" id="SM01044"/>
    </source>
</evidence>
<keyword evidence="9" id="KW-0694">RNA-binding</keyword>
<keyword evidence="15" id="KW-1185">Reference proteome</keyword>
<evidence type="ECO:0000256" key="7">
    <source>
        <dbReference type="ARBA" id="ARBA00022816"/>
    </source>
</evidence>